<dbReference type="GO" id="GO:0009116">
    <property type="term" value="P:nucleoside metabolic process"/>
    <property type="evidence" value="ECO:0007669"/>
    <property type="project" value="InterPro"/>
</dbReference>
<evidence type="ECO:0000313" key="5">
    <source>
        <dbReference type="EMBL" id="ADI32444.1"/>
    </source>
</evidence>
<dbReference type="HAMAP" id="MF_00712">
    <property type="entry name" value="GcvPA"/>
    <property type="match status" value="1"/>
</dbReference>
<evidence type="ECO:0000256" key="2">
    <source>
        <dbReference type="ARBA" id="ARBA00049026"/>
    </source>
</evidence>
<dbReference type="Proteomes" id="UP000002573">
    <property type="component" value="Chromosome"/>
</dbReference>
<dbReference type="NCBIfam" id="NF001696">
    <property type="entry name" value="PRK00451.1"/>
    <property type="match status" value="1"/>
</dbReference>
<evidence type="ECO:0000256" key="3">
    <source>
        <dbReference type="HAMAP-Rule" id="MF_00712"/>
    </source>
</evidence>
<dbReference type="InterPro" id="IPR015422">
    <property type="entry name" value="PyrdxlP-dep_Trfase_small"/>
</dbReference>
<dbReference type="InterPro" id="IPR023010">
    <property type="entry name" value="GcvPA"/>
</dbReference>
<dbReference type="STRING" id="591019.Shell_1353"/>
<dbReference type="PANTHER" id="PTHR42806">
    <property type="entry name" value="GLYCINE CLEAVAGE SYSTEM P-PROTEIN"/>
    <property type="match status" value="1"/>
</dbReference>
<comment type="similarity">
    <text evidence="3">Belongs to the GcvP family. N-terminal subunit subfamily.</text>
</comment>
<dbReference type="eggNOG" id="arCOG00077">
    <property type="taxonomic scope" value="Archaea"/>
</dbReference>
<keyword evidence="6" id="KW-1185">Reference proteome</keyword>
<proteinExistence type="inferred from homology"/>
<dbReference type="KEGG" id="shc:Shell_1353"/>
<sequence length="469" mass="53126">MDSHPWIPNSNRGIREKMLKKIGVKNIDELFSDIPRNVRISKEEWDNLEIGLKNPVSEITARRIIEEKLSMNKVFVPLLFLGGGAYPHYVPSVIKYLISRGEFLTSYTPYQPEISQGILQALFEYQSLMAELLDMDVVNSSMYDWASALAEALLMSLRVKKNKRKILLPSNMNPIHKRVANTYLSPHNVRIEYINYDHDTGLIDLEDLKNKIDENTAAVYVQSPNFFGYIEENAKEIGEIAHDTDSLFIMGVDPISLGLIKPPGELGADIAVGEGQPLGLGLNYGGPYLGIFATRMNMKLVRQMPGRIIGLTKSVDGSRAFTMILQTREQHIRRAKATSNICTNEALSAIAAAIYLALLGRNGIRKLAELIYYRSHYAQARLREIGLNTDIFKSDFFKEFPINFDNIGVKYRYIHEKLLENNIHGGLYIGNWFPELGETALYAFTEAHTKNDIDLLVEKLANIINELKR</sequence>
<dbReference type="PIRSF" id="PIRSF006815">
    <property type="entry name" value="GcvPA"/>
    <property type="match status" value="1"/>
</dbReference>
<dbReference type="PANTHER" id="PTHR42806:SF1">
    <property type="entry name" value="GLYCINE DEHYDROGENASE (DECARBOXYLATING)"/>
    <property type="match status" value="1"/>
</dbReference>
<dbReference type="EC" id="1.4.4.2" evidence="3"/>
<dbReference type="GeneID" id="9234644"/>
<dbReference type="CDD" id="cd00613">
    <property type="entry name" value="GDC-P"/>
    <property type="match status" value="1"/>
</dbReference>
<dbReference type="InterPro" id="IPR020581">
    <property type="entry name" value="GDC_P"/>
</dbReference>
<organism evidence="5 6">
    <name type="scientific">Staphylothermus hellenicus (strain DSM 12710 / JCM 10830 / BK20S6-10-b1 / P8)</name>
    <dbReference type="NCBI Taxonomy" id="591019"/>
    <lineage>
        <taxon>Archaea</taxon>
        <taxon>Thermoproteota</taxon>
        <taxon>Thermoprotei</taxon>
        <taxon>Desulfurococcales</taxon>
        <taxon>Desulfurococcaceae</taxon>
        <taxon>Staphylothermus</taxon>
    </lineage>
</organism>
<dbReference type="RefSeq" id="WP_013143642.1">
    <property type="nucleotide sequence ID" value="NC_014205.1"/>
</dbReference>
<dbReference type="InterPro" id="IPR049315">
    <property type="entry name" value="GDC-P_N"/>
</dbReference>
<keyword evidence="1 3" id="KW-0560">Oxidoreductase</keyword>
<dbReference type="HOGENOM" id="CLU_004620_0_2_2"/>
<dbReference type="EMBL" id="CP002051">
    <property type="protein sequence ID" value="ADI32444.1"/>
    <property type="molecule type" value="Genomic_DNA"/>
</dbReference>
<reference evidence="5 6" key="2">
    <citation type="journal article" date="2011" name="Stand. Genomic Sci.">
        <title>Complete genome sequence of Staphylothermus hellenicus P8.</title>
        <authorList>
            <person name="Anderson I."/>
            <person name="Wirth R."/>
            <person name="Lucas S."/>
            <person name="Copeland A."/>
            <person name="Lapidus A."/>
            <person name="Cheng J.F."/>
            <person name="Goodwin L."/>
            <person name="Pitluck S."/>
            <person name="Davenport K."/>
            <person name="Detter J.C."/>
            <person name="Han C."/>
            <person name="Tapia R."/>
            <person name="Land M."/>
            <person name="Hauser L."/>
            <person name="Pati A."/>
            <person name="Mikhailova N."/>
            <person name="Woyke T."/>
            <person name="Klenk H.P."/>
            <person name="Kyrpides N."/>
            <person name="Ivanova N."/>
        </authorList>
    </citation>
    <scope>NUCLEOTIDE SEQUENCE [LARGE SCALE GENOMIC DNA]</scope>
    <source>
        <strain evidence="6">DSM 12710 / JCM 10830 / BK20S6-10-b1 / P8</strain>
    </source>
</reference>
<evidence type="ECO:0000313" key="6">
    <source>
        <dbReference type="Proteomes" id="UP000002573"/>
    </source>
</evidence>
<dbReference type="Gene3D" id="3.90.1150.10">
    <property type="entry name" value="Aspartate Aminotransferase, domain 1"/>
    <property type="match status" value="1"/>
</dbReference>
<feature type="domain" description="Glycine cleavage system P-protein N-terminal" evidence="4">
    <location>
        <begin position="15"/>
        <end position="458"/>
    </location>
</feature>
<accession>D7D9J8</accession>
<dbReference type="AlphaFoldDB" id="D7D9J8"/>
<reference evidence="6" key="1">
    <citation type="submission" date="2010-05" db="EMBL/GenBank/DDBJ databases">
        <title>Complete sequence of Staphylothermus hellenicus DSM 12710.</title>
        <authorList>
            <consortium name="US DOE Joint Genome Institute"/>
            <person name="Lucas S."/>
            <person name="Copeland A."/>
            <person name="Lapidus A."/>
            <person name="Cheng J.-F."/>
            <person name="Bruce D."/>
            <person name="Goodwin L."/>
            <person name="Pitluck S."/>
            <person name="Davenport K."/>
            <person name="Detter J.C."/>
            <person name="Han C."/>
            <person name="Tapia R."/>
            <person name="Larimer F."/>
            <person name="Land M."/>
            <person name="Hauser L."/>
            <person name="Kyrpides N."/>
            <person name="Mikhailova N."/>
            <person name="Anderson I.J."/>
            <person name="Woyke T."/>
        </authorList>
    </citation>
    <scope>NUCLEOTIDE SEQUENCE [LARGE SCALE GENOMIC DNA]</scope>
    <source>
        <strain evidence="6">DSM 12710 / JCM 10830 / BK20S6-10-b1 / P8</strain>
    </source>
</reference>
<protein>
    <recommendedName>
        <fullName evidence="3">Probable glycine dehydrogenase (decarboxylating) subunit 1</fullName>
        <ecNumber evidence="3">1.4.4.2</ecNumber>
    </recommendedName>
    <alternativeName>
        <fullName evidence="3">Glycine cleavage system P-protein subunit 1</fullName>
    </alternativeName>
    <alternativeName>
        <fullName evidence="3">Glycine decarboxylase subunit 1</fullName>
    </alternativeName>
    <alternativeName>
        <fullName evidence="3">Glycine dehydrogenase (aminomethyl-transferring) subunit 1</fullName>
    </alternativeName>
</protein>
<dbReference type="SUPFAM" id="SSF53383">
    <property type="entry name" value="PLP-dependent transferases"/>
    <property type="match status" value="1"/>
</dbReference>
<dbReference type="InterPro" id="IPR015421">
    <property type="entry name" value="PyrdxlP-dep_Trfase_major"/>
</dbReference>
<comment type="catalytic activity">
    <reaction evidence="2 3">
        <text>N(6)-[(R)-lipoyl]-L-lysyl-[glycine-cleavage complex H protein] + glycine + H(+) = N(6)-[(R)-S(8)-aminomethyldihydrolipoyl]-L-lysyl-[glycine-cleavage complex H protein] + CO2</text>
        <dbReference type="Rhea" id="RHEA:24304"/>
        <dbReference type="Rhea" id="RHEA-COMP:10494"/>
        <dbReference type="Rhea" id="RHEA-COMP:10495"/>
        <dbReference type="ChEBI" id="CHEBI:15378"/>
        <dbReference type="ChEBI" id="CHEBI:16526"/>
        <dbReference type="ChEBI" id="CHEBI:57305"/>
        <dbReference type="ChEBI" id="CHEBI:83099"/>
        <dbReference type="ChEBI" id="CHEBI:83143"/>
        <dbReference type="EC" id="1.4.4.2"/>
    </reaction>
</comment>
<comment type="subunit">
    <text evidence="3">The glycine cleavage system is composed of four proteins: P, T, L and H. In this organism, the P 'protein' is a heterodimer of two subunits.</text>
</comment>
<name>D7D9J8_STAHD</name>
<dbReference type="OrthoDB" id="17655at2157"/>
<gene>
    <name evidence="3" type="primary">gcvPA</name>
    <name evidence="5" type="ordered locus">Shell_1353</name>
</gene>
<dbReference type="Gene3D" id="3.40.640.10">
    <property type="entry name" value="Type I PLP-dependent aspartate aminotransferase-like (Major domain)"/>
    <property type="match status" value="1"/>
</dbReference>
<dbReference type="InterPro" id="IPR015424">
    <property type="entry name" value="PyrdxlP-dep_Trfase"/>
</dbReference>
<comment type="function">
    <text evidence="3">The glycine cleavage system catalyzes the degradation of glycine. The P protein binds the alpha-amino group of glycine through its pyridoxal phosphate cofactor; CO(2) is released and the remaining methylamine moiety is then transferred to the lipoamide cofactor of the H protein.</text>
</comment>
<evidence type="ECO:0000259" key="4">
    <source>
        <dbReference type="Pfam" id="PF02347"/>
    </source>
</evidence>
<dbReference type="Pfam" id="PF02347">
    <property type="entry name" value="GDC-P"/>
    <property type="match status" value="1"/>
</dbReference>
<dbReference type="GO" id="GO:0004375">
    <property type="term" value="F:glycine dehydrogenase (decarboxylating) activity"/>
    <property type="evidence" value="ECO:0007669"/>
    <property type="project" value="UniProtKB-EC"/>
</dbReference>
<dbReference type="GO" id="GO:0019464">
    <property type="term" value="P:glycine decarboxylation via glycine cleavage system"/>
    <property type="evidence" value="ECO:0007669"/>
    <property type="project" value="UniProtKB-UniRule"/>
</dbReference>
<evidence type="ECO:0000256" key="1">
    <source>
        <dbReference type="ARBA" id="ARBA00023002"/>
    </source>
</evidence>